<reference evidence="4" key="1">
    <citation type="journal article" date="2023" name="G3 (Bethesda)">
        <title>Whole genome assembly and annotation of the endangered Caribbean coral Acropora cervicornis.</title>
        <authorList>
            <person name="Selwyn J.D."/>
            <person name="Vollmer S.V."/>
        </authorList>
    </citation>
    <scope>NUCLEOTIDE SEQUENCE</scope>
    <source>
        <strain evidence="4">K2</strain>
    </source>
</reference>
<dbReference type="Pfam" id="PF02493">
    <property type="entry name" value="MORN"/>
    <property type="match status" value="4"/>
</dbReference>
<dbReference type="Gene3D" id="2.20.110.10">
    <property type="entry name" value="Histone H3 K4-specific methyltransferase SET7/9 N-terminal domain"/>
    <property type="match status" value="2"/>
</dbReference>
<dbReference type="EMBL" id="JARQWQ010000016">
    <property type="protein sequence ID" value="KAK2566817.1"/>
    <property type="molecule type" value="Genomic_DNA"/>
</dbReference>
<protein>
    <submittedName>
        <fullName evidence="4">MORN repeat-containing protein 4</fullName>
    </submittedName>
</protein>
<evidence type="ECO:0000313" key="5">
    <source>
        <dbReference type="Proteomes" id="UP001249851"/>
    </source>
</evidence>
<keyword evidence="2" id="KW-0677">Repeat</keyword>
<keyword evidence="3" id="KW-0966">Cell projection</keyword>
<name>A0AAD9QSZ0_ACRCE</name>
<evidence type="ECO:0000256" key="3">
    <source>
        <dbReference type="ARBA" id="ARBA00023273"/>
    </source>
</evidence>
<evidence type="ECO:0000256" key="2">
    <source>
        <dbReference type="ARBA" id="ARBA00022737"/>
    </source>
</evidence>
<comment type="subcellular location">
    <subcellularLocation>
        <location evidence="1">Cell projection</location>
    </subcellularLocation>
</comment>
<dbReference type="SUPFAM" id="SSF82185">
    <property type="entry name" value="Histone H3 K4-specific methyltransferase SET7/9 N-terminal domain"/>
    <property type="match status" value="1"/>
</dbReference>
<sequence>MASGSESTRSSQEVVARQKFTYPVGDTYDGEWSNEGRKHGLGHLTLVNGTRYMGQFQNGFCHGHGVSRFPDGSVYEGEFQNGKYSGFGVFTRNDGMRYEGKFNNGGADGEGLITFPDGTNGRPRQEGHFIGNELVERKRVIESVKKAQHAAKIARGINI</sequence>
<dbReference type="InterPro" id="IPR003409">
    <property type="entry name" value="MORN"/>
</dbReference>
<accession>A0AAD9QSZ0</accession>
<keyword evidence="5" id="KW-1185">Reference proteome</keyword>
<dbReference type="AlphaFoldDB" id="A0AAD9QSZ0"/>
<organism evidence="4 5">
    <name type="scientific">Acropora cervicornis</name>
    <name type="common">Staghorn coral</name>
    <dbReference type="NCBI Taxonomy" id="6130"/>
    <lineage>
        <taxon>Eukaryota</taxon>
        <taxon>Metazoa</taxon>
        <taxon>Cnidaria</taxon>
        <taxon>Anthozoa</taxon>
        <taxon>Hexacorallia</taxon>
        <taxon>Scleractinia</taxon>
        <taxon>Astrocoeniina</taxon>
        <taxon>Acroporidae</taxon>
        <taxon>Acropora</taxon>
    </lineage>
</organism>
<dbReference type="GO" id="GO:0048678">
    <property type="term" value="P:response to axon injury"/>
    <property type="evidence" value="ECO:0007669"/>
    <property type="project" value="TreeGrafter"/>
</dbReference>
<dbReference type="InterPro" id="IPR052315">
    <property type="entry name" value="MORN4"/>
</dbReference>
<evidence type="ECO:0000313" key="4">
    <source>
        <dbReference type="EMBL" id="KAK2566817.1"/>
    </source>
</evidence>
<dbReference type="PANTHER" id="PTHR46614">
    <property type="entry name" value="MORN REPEAT-CONTAINING PROTEIN 4"/>
    <property type="match status" value="1"/>
</dbReference>
<dbReference type="PANTHER" id="PTHR46614:SF1">
    <property type="entry name" value="MORN REPEAT-CONTAINING PROTEIN 4"/>
    <property type="match status" value="1"/>
</dbReference>
<dbReference type="SMART" id="SM00698">
    <property type="entry name" value="MORN"/>
    <property type="match status" value="4"/>
</dbReference>
<gene>
    <name evidence="4" type="ORF">P5673_009500</name>
</gene>
<dbReference type="GO" id="GO:0042995">
    <property type="term" value="C:cell projection"/>
    <property type="evidence" value="ECO:0007669"/>
    <property type="project" value="UniProtKB-SubCell"/>
</dbReference>
<evidence type="ECO:0000256" key="1">
    <source>
        <dbReference type="ARBA" id="ARBA00004316"/>
    </source>
</evidence>
<dbReference type="Proteomes" id="UP001249851">
    <property type="component" value="Unassembled WGS sequence"/>
</dbReference>
<proteinExistence type="predicted"/>
<comment type="caution">
    <text evidence="4">The sequence shown here is derived from an EMBL/GenBank/DDBJ whole genome shotgun (WGS) entry which is preliminary data.</text>
</comment>
<reference evidence="4" key="2">
    <citation type="journal article" date="2023" name="Science">
        <title>Genomic signatures of disease resistance in endangered staghorn corals.</title>
        <authorList>
            <person name="Vollmer S.V."/>
            <person name="Selwyn J.D."/>
            <person name="Despard B.A."/>
            <person name="Roesel C.L."/>
        </authorList>
    </citation>
    <scope>NUCLEOTIDE SEQUENCE</scope>
    <source>
        <strain evidence="4">K2</strain>
    </source>
</reference>